<accession>X1C0J5</accession>
<comment type="caution">
    <text evidence="1">The sequence shown here is derived from an EMBL/GenBank/DDBJ whole genome shotgun (WGS) entry which is preliminary data.</text>
</comment>
<proteinExistence type="predicted"/>
<reference evidence="1" key="1">
    <citation type="journal article" date="2014" name="Front. Microbiol.">
        <title>High frequency of phylogenetically diverse reductive dehalogenase-homologous genes in deep subseafloor sedimentary metagenomes.</title>
        <authorList>
            <person name="Kawai M."/>
            <person name="Futagami T."/>
            <person name="Toyoda A."/>
            <person name="Takaki Y."/>
            <person name="Nishi S."/>
            <person name="Hori S."/>
            <person name="Arai W."/>
            <person name="Tsubouchi T."/>
            <person name="Morono Y."/>
            <person name="Uchiyama I."/>
            <person name="Ito T."/>
            <person name="Fujiyama A."/>
            <person name="Inagaki F."/>
            <person name="Takami H."/>
        </authorList>
    </citation>
    <scope>NUCLEOTIDE SEQUENCE</scope>
    <source>
        <strain evidence="1">Expedition CK06-06</strain>
    </source>
</reference>
<protein>
    <submittedName>
        <fullName evidence="1">Uncharacterized protein</fullName>
    </submittedName>
</protein>
<evidence type="ECO:0000313" key="1">
    <source>
        <dbReference type="EMBL" id="GAG89953.1"/>
    </source>
</evidence>
<organism evidence="1">
    <name type="scientific">marine sediment metagenome</name>
    <dbReference type="NCBI Taxonomy" id="412755"/>
    <lineage>
        <taxon>unclassified sequences</taxon>
        <taxon>metagenomes</taxon>
        <taxon>ecological metagenomes</taxon>
    </lineage>
</organism>
<sequence>MSLEIKHIDFRHIVPPLTGMRIIRTSSVNGIIRKILPSFPSGCSGLVFLRFGIERQGKGQVFPSPSETYLALDDWTPSMGFAMKEYIEKGDTIWVDVLNRDFLYPHTPVVVIEM</sequence>
<name>X1C0J5_9ZZZZ</name>
<dbReference type="AlphaFoldDB" id="X1C0J5"/>
<feature type="non-terminal residue" evidence="1">
    <location>
        <position position="114"/>
    </location>
</feature>
<dbReference type="EMBL" id="BART01010711">
    <property type="protein sequence ID" value="GAG89953.1"/>
    <property type="molecule type" value="Genomic_DNA"/>
</dbReference>
<gene>
    <name evidence="1" type="ORF">S01H4_23160</name>
</gene>